<dbReference type="RefSeq" id="XP_060312277.1">
    <property type="nucleotide sequence ID" value="XM_060457577.1"/>
</dbReference>
<reference evidence="1 2" key="1">
    <citation type="submission" date="2016-10" db="EMBL/GenBank/DDBJ databases">
        <title>The genome sequence of Colletotrichum fioriniae PJ7.</title>
        <authorList>
            <person name="Baroncelli R."/>
        </authorList>
    </citation>
    <scope>NUCLEOTIDE SEQUENCE [LARGE SCALE GENOMIC DNA]</scope>
    <source>
        <strain evidence="1 2">IMI 309622</strain>
    </source>
</reference>
<name>A0AAI9YUJ8_9PEZI</name>
<dbReference type="EMBL" id="MOOE01000009">
    <property type="protein sequence ID" value="KAK1524331.1"/>
    <property type="molecule type" value="Genomic_DNA"/>
</dbReference>
<evidence type="ECO:0000313" key="1">
    <source>
        <dbReference type="EMBL" id="KAK1524331.1"/>
    </source>
</evidence>
<evidence type="ECO:0000313" key="2">
    <source>
        <dbReference type="Proteomes" id="UP001240678"/>
    </source>
</evidence>
<keyword evidence="2" id="KW-1185">Reference proteome</keyword>
<dbReference type="AlphaFoldDB" id="A0AAI9YUJ8"/>
<sequence length="162" mass="17594">MPYASLDPSVGAIPAPLQPAMSYREASCWNWEPLSSLKILGLLSLWQSAYGLPLLVLTLISSFYPKDLIPVSSPTFPCSSSSSSRRHVKLLSYRSPAASIQFGPQRSGIVCNGEPPSALNRWKIRTTQPYQRLGPAIPCNLAEPPNSILSVHDNSAMASQQV</sequence>
<gene>
    <name evidence="1" type="ORF">CCOS01_09418</name>
</gene>
<dbReference type="Proteomes" id="UP001240678">
    <property type="component" value="Unassembled WGS sequence"/>
</dbReference>
<dbReference type="GeneID" id="85341124"/>
<organism evidence="1 2">
    <name type="scientific">Colletotrichum costaricense</name>
    <dbReference type="NCBI Taxonomy" id="1209916"/>
    <lineage>
        <taxon>Eukaryota</taxon>
        <taxon>Fungi</taxon>
        <taxon>Dikarya</taxon>
        <taxon>Ascomycota</taxon>
        <taxon>Pezizomycotina</taxon>
        <taxon>Sordariomycetes</taxon>
        <taxon>Hypocreomycetidae</taxon>
        <taxon>Glomerellales</taxon>
        <taxon>Glomerellaceae</taxon>
        <taxon>Colletotrichum</taxon>
        <taxon>Colletotrichum acutatum species complex</taxon>
    </lineage>
</organism>
<accession>A0AAI9YUJ8</accession>
<protein>
    <submittedName>
        <fullName evidence="1">Uncharacterized protein</fullName>
    </submittedName>
</protein>
<comment type="caution">
    <text evidence="1">The sequence shown here is derived from an EMBL/GenBank/DDBJ whole genome shotgun (WGS) entry which is preliminary data.</text>
</comment>
<proteinExistence type="predicted"/>